<feature type="domain" description="Adhesin isopeptide-forming adherence" evidence="4">
    <location>
        <begin position="578"/>
        <end position="717"/>
    </location>
</feature>
<dbReference type="EMBL" id="JGYP01000002">
    <property type="protein sequence ID" value="KFI45847.1"/>
    <property type="molecule type" value="Genomic_DNA"/>
</dbReference>
<feature type="compositionally biased region" description="Basic and acidic residues" evidence="1">
    <location>
        <begin position="515"/>
        <end position="524"/>
    </location>
</feature>
<feature type="domain" description="Adhesin isopeptide-forming adherence" evidence="4">
    <location>
        <begin position="724"/>
        <end position="906"/>
    </location>
</feature>
<feature type="region of interest" description="Disordered" evidence="1">
    <location>
        <begin position="318"/>
        <end position="355"/>
    </location>
</feature>
<dbReference type="NCBIfam" id="TIGR04228">
    <property type="entry name" value="isopep_sspB_C2"/>
    <property type="match status" value="1"/>
</dbReference>
<feature type="domain" description="Cell surface antigen C-terminal" evidence="3">
    <location>
        <begin position="910"/>
        <end position="1081"/>
    </location>
</feature>
<gene>
    <name evidence="5" type="ORF">BBOH_0650</name>
</gene>
<dbReference type="InterPro" id="IPR026345">
    <property type="entry name" value="Adh_isopep-form_adh_dom"/>
</dbReference>
<keyword evidence="6" id="KW-1185">Reference proteome</keyword>
<dbReference type="Proteomes" id="UP000029096">
    <property type="component" value="Unassembled WGS sequence"/>
</dbReference>
<accession>A0A086ZH47</accession>
<dbReference type="Gene3D" id="2.60.40.740">
    <property type="match status" value="3"/>
</dbReference>
<evidence type="ECO:0000256" key="1">
    <source>
        <dbReference type="SAM" id="MobiDB-lite"/>
    </source>
</evidence>
<dbReference type="OrthoDB" id="3222861at2"/>
<comment type="caution">
    <text evidence="5">The sequence shown here is derived from an EMBL/GenBank/DDBJ whole genome shotgun (WGS) entry which is preliminary data.</text>
</comment>
<organism evidence="5 6">
    <name type="scientific">Bifidobacterium bohemicum DSM 22767</name>
    <dbReference type="NCBI Taxonomy" id="1437606"/>
    <lineage>
        <taxon>Bacteria</taxon>
        <taxon>Bacillati</taxon>
        <taxon>Actinomycetota</taxon>
        <taxon>Actinomycetes</taxon>
        <taxon>Bifidobacteriales</taxon>
        <taxon>Bifidobacteriaceae</taxon>
        <taxon>Bifidobacterium</taxon>
    </lineage>
</organism>
<proteinExistence type="predicted"/>
<keyword evidence="2" id="KW-1133">Transmembrane helix</keyword>
<protein>
    <submittedName>
        <fullName evidence="5">Putative phage tail component, N-terminal domain protein</fullName>
    </submittedName>
</protein>
<evidence type="ECO:0000313" key="6">
    <source>
        <dbReference type="Proteomes" id="UP000029096"/>
    </source>
</evidence>
<dbReference type="InterPro" id="IPR032300">
    <property type="entry name" value="Antigen_C"/>
</dbReference>
<name>A0A086ZH47_9BIFI</name>
<dbReference type="AlphaFoldDB" id="A0A086ZH47"/>
<evidence type="ECO:0000259" key="4">
    <source>
        <dbReference type="Pfam" id="PF17998"/>
    </source>
</evidence>
<evidence type="ECO:0000259" key="3">
    <source>
        <dbReference type="Pfam" id="PF16364"/>
    </source>
</evidence>
<evidence type="ECO:0000256" key="2">
    <source>
        <dbReference type="SAM" id="Phobius"/>
    </source>
</evidence>
<reference evidence="5 6" key="1">
    <citation type="submission" date="2014-03" db="EMBL/GenBank/DDBJ databases">
        <title>Genomics of Bifidobacteria.</title>
        <authorList>
            <person name="Ventura M."/>
            <person name="Milani C."/>
            <person name="Lugli G.A."/>
        </authorList>
    </citation>
    <scope>NUCLEOTIDE SEQUENCE [LARGE SCALE GENOMIC DNA]</scope>
    <source>
        <strain evidence="5 6">DSM 22767</strain>
    </source>
</reference>
<sequence>MVTHIGLHGGGLRGLVAFAGAVLASAAVALCPVVAYASGGAGSGGSGVADGSGGVIKWTYRDSFGEPTVDNVMGVIRGMGMKPYGSAASAAVSQAVDSAVGECRERYAAEHPGQGDAGCRLVSVGAIYTPSPDNAFTGNTAGFKQRQWADAWNAETRGKTYNYKGVPYTTGYAFSDGSTTINSLVARETVKDVAVVVVVLNQYEPPVDVPPAPPEKTVRDGVSADSMTNRTVVSSGTGSNGRGFVFSDSFDSHGQAYTVSNQRVVDATVGRDVSDRFVFDTADGATPAGDVAHATWRGGALPDGHTFEWSLDVTVRAPSTSRVDDRGHAHWKGKSRSTDQDTPSRGFPTWKPSPDKSWVKLDGSGKWQAVVDPSRSNATGADNMKFLDGDRVASVVNGTVDAHLIDAPTALSLADDWSKADYLVDPAKVGDIKVFEADAQVGGNGHYERASIDDATRVGRDVTAMFEVTVDGSKAVARARTAYLGTLKGRATPLQVTLLVPMTVDFAHGKGAAQARKDHGKQPGDELTFCDDESGRDLTNGGSETIGGQKVPTNEPRICGYVPPVRKDVVGEAGQGGDQSGVDGKVVYPGQKVEYQLDTQPHLPADLAYQVKSVSFTDQYDQYLEVDKQTFELMDLEAGRSIGKSKYDTHWDDVRHLVRVDIKDAALVAQWRAGAVPRLQLRFEGRVRIDAPTDRRIENRWILEVNNSVTPSNTVFNLPPNFRPVKRNNKTNESGAAVSIDGRTLMVGDTGEYELELDAAQSDLAYRVWRLGIIDDVDDEYLRIDASKIKITGDDNRDYSDRFNVAQERGVFYMFAKTVNTFISATGETVSGDPQPANLDRYAHLTQSDHDPLRDPAIDQTLLGHVYRITLPYRVIKASAGHVVHNVATQVVNGQSRVSNEVNNPIGDMKPHKDVVERIGTSSINGGKVELGERFFYRIDSSVLPAHRAYPQVREWIVRDKYDRSADKYTKVWSVVAARRLIGAGGAVLAEVGQPIAGNDVDAAAFGGELFTIENSETDGLCIKPTERYLALVSEQEEREQAWTAYVQFERIAPADEVHNRFTETINSVDRVSNVVHTSTPVSMPLPSDPLPKAGSSVLMPLIAVLAAILGAGVICVCRRGQTVSSN</sequence>
<dbReference type="RefSeq" id="WP_052118213.1">
    <property type="nucleotide sequence ID" value="NZ_JDUS01000012.1"/>
</dbReference>
<feature type="region of interest" description="Disordered" evidence="1">
    <location>
        <begin position="514"/>
        <end position="555"/>
    </location>
</feature>
<dbReference type="Pfam" id="PF17998">
    <property type="entry name" value="AgI_II_C2"/>
    <property type="match status" value="2"/>
</dbReference>
<keyword evidence="2" id="KW-0812">Transmembrane</keyword>
<keyword evidence="2" id="KW-0472">Membrane</keyword>
<evidence type="ECO:0000313" key="5">
    <source>
        <dbReference type="EMBL" id="KFI45847.1"/>
    </source>
</evidence>
<dbReference type="Pfam" id="PF16364">
    <property type="entry name" value="Antigen_C"/>
    <property type="match status" value="1"/>
</dbReference>
<feature type="transmembrane region" description="Helical" evidence="2">
    <location>
        <begin position="12"/>
        <end position="37"/>
    </location>
</feature>
<feature type="transmembrane region" description="Helical" evidence="2">
    <location>
        <begin position="1098"/>
        <end position="1118"/>
    </location>
</feature>
<dbReference type="eggNOG" id="COG3064">
    <property type="taxonomic scope" value="Bacteria"/>
</dbReference>
<dbReference type="STRING" id="1437606.BBOH_0650"/>